<evidence type="ECO:0000313" key="2">
    <source>
        <dbReference type="Proteomes" id="UP001497602"/>
    </source>
</evidence>
<accession>A0ABM9PIJ4</accession>
<protein>
    <submittedName>
        <fullName evidence="1">Uncharacterized protein</fullName>
    </submittedName>
</protein>
<reference evidence="1 2" key="1">
    <citation type="submission" date="2024-05" db="EMBL/GenBank/DDBJ databases">
        <authorList>
            <person name="Duchaud E."/>
        </authorList>
    </citation>
    <scope>NUCLEOTIDE SEQUENCE [LARGE SCALE GENOMIC DNA]</scope>
    <source>
        <strain evidence="1">Ena-SAMPLE-TAB-13-05-2024-13:56:06:370-140305</strain>
    </source>
</reference>
<comment type="caution">
    <text evidence="1">The sequence shown here is derived from an EMBL/GenBank/DDBJ whole genome shotgun (WGS) entry which is preliminary data.</text>
</comment>
<sequence>MQKKRIVLGLPKSFNMFEAIKKNMEHYGYEVISICFEDHTFKYKNFGQKAYNFIRKTFLNDKHYKGKLKFAFFSEEINKILDAVEGEIDYTLLIRADIYPKEIISRLKKTSKKLIAYQWDGLHRFPAIYNYIPYFDRFFVFDKNDLSYSKHKLLPLSNFYFDFDRDFIKNKDAKNDIFFVGSYIRKRMPQIEAFIKKSRELNLKLDFHIFFTSIKDSKLIKSEEINHIFEHMPYEENIARLKNSKIVIDFLNETHTGLSFRTFEALYYNKKLITNNTEVKKYDFYNPNNIFVWDGLNLEGVEEFINTPYQEVNEEIKLKYGFKNWLNYVLDEGEYTPINLPK</sequence>
<dbReference type="EMBL" id="CAXJRC010000006">
    <property type="protein sequence ID" value="CAL2105449.1"/>
    <property type="molecule type" value="Genomic_DNA"/>
</dbReference>
<organism evidence="1 2">
    <name type="scientific">Tenacibaculum vairaonense</name>
    <dbReference type="NCBI Taxonomy" id="3137860"/>
    <lineage>
        <taxon>Bacteria</taxon>
        <taxon>Pseudomonadati</taxon>
        <taxon>Bacteroidota</taxon>
        <taxon>Flavobacteriia</taxon>
        <taxon>Flavobacteriales</taxon>
        <taxon>Flavobacteriaceae</taxon>
        <taxon>Tenacibaculum</taxon>
    </lineage>
</organism>
<evidence type="ECO:0000313" key="1">
    <source>
        <dbReference type="EMBL" id="CAL2105449.1"/>
    </source>
</evidence>
<gene>
    <name evidence="1" type="ORF">T190115A13A_150080</name>
</gene>
<dbReference type="Proteomes" id="UP001497602">
    <property type="component" value="Unassembled WGS sequence"/>
</dbReference>
<dbReference type="RefSeq" id="WP_348737281.1">
    <property type="nucleotide sequence ID" value="NZ_CAXJRC010000006.1"/>
</dbReference>
<proteinExistence type="predicted"/>
<keyword evidence="2" id="KW-1185">Reference proteome</keyword>
<name>A0ABM9PIJ4_9FLAO</name>